<reference evidence="1" key="1">
    <citation type="submission" date="2015-08" db="EMBL/GenBank/DDBJ databases">
        <authorList>
            <person name="Babu N.S."/>
            <person name="Beckwith C.J."/>
            <person name="Beseler K.G."/>
            <person name="Brison A."/>
            <person name="Carone J.V."/>
            <person name="Caskin T.P."/>
            <person name="Diamond M."/>
            <person name="Durham M.E."/>
            <person name="Foxe J.M."/>
            <person name="Go M."/>
            <person name="Henderson B.A."/>
            <person name="Jones I.B."/>
            <person name="McGettigan J.A."/>
            <person name="Micheletti S.J."/>
            <person name="Nasrallah M.E."/>
            <person name="Ortiz D."/>
            <person name="Piller C.R."/>
            <person name="Privatt S.R."/>
            <person name="Schneider S.L."/>
            <person name="Sharp S."/>
            <person name="Smith T.C."/>
            <person name="Stanton J.D."/>
            <person name="Ullery H.E."/>
            <person name="Wilson R.J."/>
            <person name="Serrano M.G."/>
            <person name="Buck G."/>
            <person name="Lee V."/>
            <person name="Wang Y."/>
            <person name="Carvalho R."/>
            <person name="Voegtly L."/>
            <person name="Shi R."/>
            <person name="Duckworth R."/>
            <person name="Johnson A."/>
            <person name="Loviza R."/>
            <person name="Walstead R."/>
            <person name="Shah Z."/>
            <person name="Kiflezghi M."/>
            <person name="Wade K."/>
            <person name="Ball S.L."/>
            <person name="Bradley K.W."/>
            <person name="Asai D.J."/>
            <person name="Bowman C.A."/>
            <person name="Russell D.A."/>
            <person name="Pope W.H."/>
            <person name="Jacobs-Sera D."/>
            <person name="Hendrix R.W."/>
            <person name="Hatfull G.F."/>
        </authorList>
    </citation>
    <scope>NUCLEOTIDE SEQUENCE</scope>
</reference>
<dbReference type="EMBL" id="GDKF01001395">
    <property type="protein sequence ID" value="JAT77227.1"/>
    <property type="molecule type" value="Transcribed_RNA"/>
</dbReference>
<name>A0A1D2ADE1_AUXPR</name>
<protein>
    <submittedName>
        <fullName evidence="1">Uncharacterized protein</fullName>
    </submittedName>
</protein>
<sequence>AHEDTLGCVEPCYLWLRSLYCSHDFRLGHFAPPNPAGKPSLPAVLKRDRSFGAGEQLTFEEMGQRGFHRALDEYYKLAGGAAPPTEQPAEDPVWRLATSTIFSPIVDVYGAWQCYASAAAAAAPVLRQAAVPLVPLSLLLILQTDTSESWLPPPRAGLALLAALLLTLGVGLESSSPAGAVGEGPGLRLSSLLELYAGSRLPALPAKSQPQNLEALRSKIRDLQSGVYGADVAPSGLQSLSDCAAALRRLAEDTGVLPGESQGRLEESSTEHDLSAVADQILVATGVPAAGA</sequence>
<evidence type="ECO:0000313" key="1">
    <source>
        <dbReference type="EMBL" id="JAT77227.1"/>
    </source>
</evidence>
<gene>
    <name evidence="1" type="ORF">g.63070</name>
</gene>
<proteinExistence type="predicted"/>
<accession>A0A1D2ADE1</accession>
<feature type="non-terminal residue" evidence="1">
    <location>
        <position position="1"/>
    </location>
</feature>
<organism evidence="1">
    <name type="scientific">Auxenochlorella protothecoides</name>
    <name type="common">Green microalga</name>
    <name type="synonym">Chlorella protothecoides</name>
    <dbReference type="NCBI Taxonomy" id="3075"/>
    <lineage>
        <taxon>Eukaryota</taxon>
        <taxon>Viridiplantae</taxon>
        <taxon>Chlorophyta</taxon>
        <taxon>core chlorophytes</taxon>
        <taxon>Trebouxiophyceae</taxon>
        <taxon>Chlorellales</taxon>
        <taxon>Chlorellaceae</taxon>
        <taxon>Auxenochlorella</taxon>
    </lineage>
</organism>
<dbReference type="AlphaFoldDB" id="A0A1D2ADE1"/>